<keyword evidence="3" id="KW-1185">Reference proteome</keyword>
<sequence length="267" mass="29161">MKKTICTLPALLVLLSVYGQQKQGKVVYERTTQMEIHIQGLADDMAQSLPRSHKDKLEVLFANDQSLRRTVEDNTPEELAEPEGGMQIHMVMAGAGDVTYTNLATGQIVEGTEFGAKNYIIADSVRHPNWKLTGATTTILNYPCQQAVMQRIGKRSSATMENGKLETKEVADTANIVVWFTPSIPVSAGPEYQGQLPGLILGIDINNGRTVYTATALSDQTDLTAIKAPSKGKKVTRAEFEKERDKLMGGMQRSHSARAAGTIRIGQ</sequence>
<reference evidence="2 3" key="1">
    <citation type="submission" date="2020-04" db="EMBL/GenBank/DDBJ databases">
        <authorList>
            <person name="Yin C."/>
        </authorList>
    </citation>
    <scope>NUCLEOTIDE SEQUENCE [LARGE SCALE GENOMIC DNA]</scope>
    <source>
        <strain evidence="2 3">Ak56</strain>
    </source>
</reference>
<dbReference type="EMBL" id="JABAHZ010000005">
    <property type="protein sequence ID" value="NLR81100.1"/>
    <property type="molecule type" value="Genomic_DNA"/>
</dbReference>
<evidence type="ECO:0000313" key="3">
    <source>
        <dbReference type="Proteomes" id="UP000552864"/>
    </source>
</evidence>
<evidence type="ECO:0000256" key="1">
    <source>
        <dbReference type="SAM" id="MobiDB-lite"/>
    </source>
</evidence>
<evidence type="ECO:0000313" key="2">
    <source>
        <dbReference type="EMBL" id="NLR81100.1"/>
    </source>
</evidence>
<dbReference type="AlphaFoldDB" id="A0A847SD12"/>
<dbReference type="Pfam" id="PF09697">
    <property type="entry name" value="Porph_ging"/>
    <property type="match status" value="1"/>
</dbReference>
<organism evidence="2 3">
    <name type="scientific">Chitinophaga eiseniae</name>
    <dbReference type="NCBI Taxonomy" id="634771"/>
    <lineage>
        <taxon>Bacteria</taxon>
        <taxon>Pseudomonadati</taxon>
        <taxon>Bacteroidota</taxon>
        <taxon>Chitinophagia</taxon>
        <taxon>Chitinophagales</taxon>
        <taxon>Chitinophagaceae</taxon>
        <taxon>Chitinophaga</taxon>
    </lineage>
</organism>
<protein>
    <submittedName>
        <fullName evidence="2">GLPGLI family protein</fullName>
    </submittedName>
</protein>
<dbReference type="Proteomes" id="UP000552864">
    <property type="component" value="Unassembled WGS sequence"/>
</dbReference>
<proteinExistence type="predicted"/>
<dbReference type="RefSeq" id="WP_168740752.1">
    <property type="nucleotide sequence ID" value="NZ_JABAHZ010000005.1"/>
</dbReference>
<dbReference type="NCBIfam" id="TIGR01200">
    <property type="entry name" value="GLPGLI"/>
    <property type="match status" value="1"/>
</dbReference>
<feature type="region of interest" description="Disordered" evidence="1">
    <location>
        <begin position="247"/>
        <end position="267"/>
    </location>
</feature>
<gene>
    <name evidence="2" type="ORF">HGH91_20895</name>
</gene>
<accession>A0A847SD12</accession>
<name>A0A847SD12_9BACT</name>
<comment type="caution">
    <text evidence="2">The sequence shown here is derived from an EMBL/GenBank/DDBJ whole genome shotgun (WGS) entry which is preliminary data.</text>
</comment>
<dbReference type="InterPro" id="IPR005901">
    <property type="entry name" value="GLPGLI"/>
</dbReference>